<evidence type="ECO:0000256" key="4">
    <source>
        <dbReference type="ARBA" id="ARBA00022840"/>
    </source>
</evidence>
<dbReference type="GO" id="GO:0005694">
    <property type="term" value="C:chromosome"/>
    <property type="evidence" value="ECO:0007669"/>
    <property type="project" value="InterPro"/>
</dbReference>
<keyword evidence="5 9" id="KW-0799">Topoisomerase</keyword>
<dbReference type="FunFam" id="1.10.268.10:FF:000001">
    <property type="entry name" value="DNA gyrase subunit A"/>
    <property type="match status" value="1"/>
</dbReference>
<dbReference type="EC" id="5.6.2.2" evidence="9"/>
<sequence>MAKTDKTDKKEEKPAKKNPVILRSISSEMKDSYLDYAMSVITSRALPDVRDGLKPVHRRILFAMNEMSLSAGGRFRKSAAVVGDVLGKYHPHGDTSVYDAMVKMGQDFSYRYPLVWGQGNFGSIDGDPPAAMRYTEVKMSKISAELLRDIEKETVSWRENYDNTRKEPAVFPAAVPNLLLNGQLGIAVGMATNIPPHNLNELVDAIIHLIDNPEAVTNELLEFIKGPDFPTGGIVYNQKDIEHAYAGGRGGVVVRGEAQIVEGKKGSFEIVISSLPYRVNKADLIIRVADLVRDKKLDGIKNIRDESTSDIRVVIELKNNAQPQKILNYIYKHTALEDTFHYNLVALVDGVPRTLSLKPILEEFIKHRELVVRKRTEFGLKKAEAREHILIGLNKALNHIDAIIALIKKSKDAPEAEAGLMKKYKFSKLQAVAILDMKLQRLAGLERKKIQDELREIQSLIKSLKELLVGKTKILAVIKNELKDAAKNYGDERRTKIVRGGLKDIREEDLIADEESILVLTSGGYVKRTNPKEYKSQKRGGVGVIDLNTKEEDFITNFLTTTTHSDLLFFTDKGKVYQIKMYELPEGKRATRGKSIMNYLSLEADERVTSVVAMPKDVKKKSESMLMITENGLTKRVNAESFHEVRRSGLVSIKLKKGDSLISAQFIDKDDDAILATSLGQSIRFKAKDIRVMGRSASGVRAIRLRSKDKVIGAGVISRASKVSSLLVLSANGYGKKTGIEEYKIQKRGGSGVKTAKVTSKTGSLIAAKVIHDEEEIIAISKHSQVIRSSLREIPLLGRQTQGVRVMKLRDKDSIASLVCV</sequence>
<dbReference type="NCBIfam" id="NF004044">
    <property type="entry name" value="PRK05561.1"/>
    <property type="match status" value="1"/>
</dbReference>
<evidence type="ECO:0000256" key="6">
    <source>
        <dbReference type="ARBA" id="ARBA00023125"/>
    </source>
</evidence>
<dbReference type="InterPro" id="IPR006691">
    <property type="entry name" value="GyrA/parC_rep"/>
</dbReference>
<evidence type="ECO:0000313" key="13">
    <source>
        <dbReference type="EMBL" id="PIP86608.1"/>
    </source>
</evidence>
<dbReference type="FunFam" id="3.30.1360.40:FF:000002">
    <property type="entry name" value="DNA gyrase subunit A"/>
    <property type="match status" value="1"/>
</dbReference>
<comment type="caution">
    <text evidence="13">The sequence shown here is derived from an EMBL/GenBank/DDBJ whole genome shotgun (WGS) entry which is preliminary data.</text>
</comment>
<reference evidence="13 14" key="1">
    <citation type="submission" date="2017-09" db="EMBL/GenBank/DDBJ databases">
        <title>Depth-based differentiation of microbial function through sediment-hosted aquifers and enrichment of novel symbionts in the deep terrestrial subsurface.</title>
        <authorList>
            <person name="Probst A.J."/>
            <person name="Ladd B."/>
            <person name="Jarett J.K."/>
            <person name="Geller-Mcgrath D.E."/>
            <person name="Sieber C.M."/>
            <person name="Emerson J.B."/>
            <person name="Anantharaman K."/>
            <person name="Thomas B.C."/>
            <person name="Malmstrom R."/>
            <person name="Stieglmeier M."/>
            <person name="Klingl A."/>
            <person name="Woyke T."/>
            <person name="Ryan C.M."/>
            <person name="Banfield J.F."/>
        </authorList>
    </citation>
    <scope>NUCLEOTIDE SEQUENCE [LARGE SCALE GENOMIC DNA]</scope>
    <source>
        <strain evidence="13">CG22_combo_CG10-13_8_21_14_all_43_18</strain>
    </source>
</reference>
<name>A0A2H0DXL5_9BACT</name>
<evidence type="ECO:0000256" key="9">
    <source>
        <dbReference type="HAMAP-Rule" id="MF_01897"/>
    </source>
</evidence>
<dbReference type="Gene3D" id="3.90.199.10">
    <property type="entry name" value="Topoisomerase II, domain 5"/>
    <property type="match status" value="1"/>
</dbReference>
<feature type="compositionally biased region" description="Basic and acidic residues" evidence="11">
    <location>
        <begin position="1"/>
        <end position="15"/>
    </location>
</feature>
<evidence type="ECO:0000256" key="1">
    <source>
        <dbReference type="ARBA" id="ARBA00000185"/>
    </source>
</evidence>
<accession>A0A2H0DXL5</accession>
<comment type="subunit">
    <text evidence="9">Heterotetramer, composed of two GyrA and two GyrB chains. In the heterotetramer, GyrA contains the active site tyrosine that forms a transient covalent intermediate with DNA, while GyrB binds cofactors and catalyzes ATP hydrolysis.</text>
</comment>
<dbReference type="PANTHER" id="PTHR43493">
    <property type="entry name" value="DNA GYRASE/TOPOISOMERASE SUBUNIT A"/>
    <property type="match status" value="1"/>
</dbReference>
<dbReference type="PROSITE" id="PS52040">
    <property type="entry name" value="TOPO_IIA"/>
    <property type="match status" value="1"/>
</dbReference>
<organism evidence="13 14">
    <name type="scientific">Candidatus Campbellbacteria bacterium CG22_combo_CG10-13_8_21_14_all_43_18</name>
    <dbReference type="NCBI Taxonomy" id="1974530"/>
    <lineage>
        <taxon>Bacteria</taxon>
        <taxon>Candidatus Campbelliibacteriota</taxon>
    </lineage>
</organism>
<evidence type="ECO:0000256" key="8">
    <source>
        <dbReference type="ARBA" id="ARBA00063644"/>
    </source>
</evidence>
<dbReference type="InterPro" id="IPR035516">
    <property type="entry name" value="Gyrase/topoIV_suA_C"/>
</dbReference>
<dbReference type="InterPro" id="IPR013757">
    <property type="entry name" value="Topo_IIA_A_a_sf"/>
</dbReference>
<evidence type="ECO:0000256" key="10">
    <source>
        <dbReference type="PROSITE-ProRule" id="PRU01384"/>
    </source>
</evidence>
<dbReference type="GO" id="GO:0006265">
    <property type="term" value="P:DNA topological change"/>
    <property type="evidence" value="ECO:0007669"/>
    <property type="project" value="UniProtKB-UniRule"/>
</dbReference>
<comment type="subcellular location">
    <subcellularLocation>
        <location evidence="9">Cytoplasm</location>
    </subcellularLocation>
</comment>
<comment type="similarity">
    <text evidence="2 9">Belongs to the type II topoisomerase GyrA/ParC subunit family.</text>
</comment>
<keyword evidence="3 9" id="KW-0547">Nucleotide-binding</keyword>
<dbReference type="GO" id="GO:0034335">
    <property type="term" value="F:DNA negative supercoiling activity"/>
    <property type="evidence" value="ECO:0007669"/>
    <property type="project" value="UniProtKB-ARBA"/>
</dbReference>
<evidence type="ECO:0000256" key="3">
    <source>
        <dbReference type="ARBA" id="ARBA00022741"/>
    </source>
</evidence>
<dbReference type="InterPro" id="IPR013758">
    <property type="entry name" value="Topo_IIA_A/C_ab"/>
</dbReference>
<protein>
    <recommendedName>
        <fullName evidence="9">DNA gyrase subunit A</fullName>
        <ecNumber evidence="9">5.6.2.2</ecNumber>
    </recommendedName>
</protein>
<evidence type="ECO:0000256" key="5">
    <source>
        <dbReference type="ARBA" id="ARBA00023029"/>
    </source>
</evidence>
<dbReference type="InterPro" id="IPR050220">
    <property type="entry name" value="Type_II_DNA_Topoisomerases"/>
</dbReference>
<dbReference type="InterPro" id="IPR002205">
    <property type="entry name" value="Topo_IIA_dom_A"/>
</dbReference>
<dbReference type="NCBIfam" id="TIGR01063">
    <property type="entry name" value="gyrA"/>
    <property type="match status" value="1"/>
</dbReference>
<dbReference type="Gene3D" id="3.30.1360.40">
    <property type="match status" value="1"/>
</dbReference>
<dbReference type="FunFam" id="2.120.10.90:FF:000005">
    <property type="entry name" value="DNA topoisomerase 4 subunit A"/>
    <property type="match status" value="1"/>
</dbReference>
<dbReference type="AlphaFoldDB" id="A0A2H0DXL5"/>
<dbReference type="Gene3D" id="2.120.10.90">
    <property type="entry name" value="DNA gyrase/topoisomerase IV, subunit A, C-terminal"/>
    <property type="match status" value="1"/>
</dbReference>
<dbReference type="SUPFAM" id="SSF101904">
    <property type="entry name" value="GyrA/ParC C-terminal domain-like"/>
    <property type="match status" value="1"/>
</dbReference>
<dbReference type="Pfam" id="PF00521">
    <property type="entry name" value="DNA_topoisoIV"/>
    <property type="match status" value="1"/>
</dbReference>
<dbReference type="SMART" id="SM00434">
    <property type="entry name" value="TOP4c"/>
    <property type="match status" value="1"/>
</dbReference>
<dbReference type="PANTHER" id="PTHR43493:SF5">
    <property type="entry name" value="DNA GYRASE SUBUNIT A, CHLOROPLASTIC_MITOCHONDRIAL"/>
    <property type="match status" value="1"/>
</dbReference>
<dbReference type="GO" id="GO:0006261">
    <property type="term" value="P:DNA-templated DNA replication"/>
    <property type="evidence" value="ECO:0007669"/>
    <property type="project" value="UniProtKB-UniRule"/>
</dbReference>
<evidence type="ECO:0000256" key="7">
    <source>
        <dbReference type="ARBA" id="ARBA00023235"/>
    </source>
</evidence>
<gene>
    <name evidence="9" type="primary">gyrA</name>
    <name evidence="13" type="ORF">COW82_01135</name>
</gene>
<comment type="function">
    <text evidence="9">A type II topoisomerase that negatively supercoils closed circular double-stranded (ds) DNA in an ATP-dependent manner to modulate DNA topology and maintain chromosomes in an underwound state. Negative supercoiling favors strand separation, and DNA replication, transcription, recombination and repair, all of which involve strand separation. Also able to catalyze the interconversion of other topological isomers of dsDNA rings, including catenanes and knotted rings. Type II topoisomerases break and join 2 DNA strands simultaneously in an ATP-dependent manner.</text>
</comment>
<feature type="short sequence motif" description="GyrA-box" evidence="9">
    <location>
        <begin position="537"/>
        <end position="543"/>
    </location>
</feature>
<evidence type="ECO:0000256" key="11">
    <source>
        <dbReference type="SAM" id="MobiDB-lite"/>
    </source>
</evidence>
<dbReference type="EMBL" id="PCTS01000015">
    <property type="protein sequence ID" value="PIP86608.1"/>
    <property type="molecule type" value="Genomic_DNA"/>
</dbReference>
<evidence type="ECO:0000256" key="2">
    <source>
        <dbReference type="ARBA" id="ARBA00008263"/>
    </source>
</evidence>
<keyword evidence="4 9" id="KW-0067">ATP-binding</keyword>
<dbReference type="GO" id="GO:0003677">
    <property type="term" value="F:DNA binding"/>
    <property type="evidence" value="ECO:0007669"/>
    <property type="project" value="UniProtKB-UniRule"/>
</dbReference>
<evidence type="ECO:0000313" key="14">
    <source>
        <dbReference type="Proteomes" id="UP000231276"/>
    </source>
</evidence>
<comment type="subunit">
    <text evidence="8">Heterotetramer composed of ParC and ParE.</text>
</comment>
<comment type="miscellaneous">
    <text evidence="9">Few gyrases are as efficient as E.coli at forming negative supercoils. Not all organisms have 2 type II topoisomerases; in organisms with a single type II topoisomerase this enzyme also has to decatenate newly replicated chromosomes.</text>
</comment>
<keyword evidence="7 9" id="KW-0413">Isomerase</keyword>
<dbReference type="NCBIfam" id="NF004043">
    <property type="entry name" value="PRK05560.1"/>
    <property type="match status" value="1"/>
</dbReference>
<dbReference type="GO" id="GO:0005737">
    <property type="term" value="C:cytoplasm"/>
    <property type="evidence" value="ECO:0007669"/>
    <property type="project" value="UniProtKB-SubCell"/>
</dbReference>
<keyword evidence="6 9" id="KW-0238">DNA-binding</keyword>
<dbReference type="InterPro" id="IPR013760">
    <property type="entry name" value="Topo_IIA-like_dom_sf"/>
</dbReference>
<dbReference type="FunFam" id="3.90.199.10:FF:000001">
    <property type="entry name" value="DNA gyrase subunit A"/>
    <property type="match status" value="1"/>
</dbReference>
<comment type="catalytic activity">
    <reaction evidence="1 9 10">
        <text>ATP-dependent breakage, passage and rejoining of double-stranded DNA.</text>
        <dbReference type="EC" id="5.6.2.2"/>
    </reaction>
</comment>
<dbReference type="Proteomes" id="UP000231276">
    <property type="component" value="Unassembled WGS sequence"/>
</dbReference>
<dbReference type="SUPFAM" id="SSF56719">
    <property type="entry name" value="Type II DNA topoisomerase"/>
    <property type="match status" value="1"/>
</dbReference>
<dbReference type="GO" id="GO:0005524">
    <property type="term" value="F:ATP binding"/>
    <property type="evidence" value="ECO:0007669"/>
    <property type="project" value="UniProtKB-UniRule"/>
</dbReference>
<feature type="domain" description="Topo IIA-type catalytic" evidence="12">
    <location>
        <begin position="46"/>
        <end position="510"/>
    </location>
</feature>
<keyword evidence="9" id="KW-0963">Cytoplasm</keyword>
<proteinExistence type="inferred from homology"/>
<evidence type="ECO:0000259" key="12">
    <source>
        <dbReference type="PROSITE" id="PS52040"/>
    </source>
</evidence>
<dbReference type="InterPro" id="IPR005743">
    <property type="entry name" value="GyrA"/>
</dbReference>
<dbReference type="GO" id="GO:0009330">
    <property type="term" value="C:DNA topoisomerase type II (double strand cut, ATP-hydrolyzing) complex"/>
    <property type="evidence" value="ECO:0007669"/>
    <property type="project" value="TreeGrafter"/>
</dbReference>
<dbReference type="Pfam" id="PF03989">
    <property type="entry name" value="DNA_gyraseA_C"/>
    <property type="match status" value="6"/>
</dbReference>
<dbReference type="HAMAP" id="MF_01897">
    <property type="entry name" value="GyrA"/>
    <property type="match status" value="1"/>
</dbReference>
<feature type="active site" description="O-(5'-phospho-DNA)-tyrosine intermediate" evidence="9 10">
    <location>
        <position position="134"/>
    </location>
</feature>
<feature type="region of interest" description="Disordered" evidence="11">
    <location>
        <begin position="1"/>
        <end position="20"/>
    </location>
</feature>
<dbReference type="CDD" id="cd00187">
    <property type="entry name" value="TOP4c"/>
    <property type="match status" value="1"/>
</dbReference>
<dbReference type="Gene3D" id="1.10.268.10">
    <property type="entry name" value="Topoisomerase, domain 3"/>
    <property type="match status" value="1"/>
</dbReference>